<feature type="non-terminal residue" evidence="3">
    <location>
        <position position="1"/>
    </location>
</feature>
<dbReference type="InterPro" id="IPR029016">
    <property type="entry name" value="GAF-like_dom_sf"/>
</dbReference>
<dbReference type="PANTHER" id="PTHR43102:SF2">
    <property type="entry name" value="GAF DOMAIN-CONTAINING PROTEIN"/>
    <property type="match status" value="1"/>
</dbReference>
<feature type="region of interest" description="Disordered" evidence="1">
    <location>
        <begin position="80"/>
        <end position="101"/>
    </location>
</feature>
<accession>A0A6A5B079</accession>
<dbReference type="InterPro" id="IPR003018">
    <property type="entry name" value="GAF"/>
</dbReference>
<dbReference type="VEuPathDB" id="FungiDB:H257_00070"/>
<evidence type="ECO:0000259" key="2">
    <source>
        <dbReference type="Pfam" id="PF13185"/>
    </source>
</evidence>
<organism evidence="3 4">
    <name type="scientific">Aphanomyces astaci</name>
    <name type="common">Crayfish plague agent</name>
    <dbReference type="NCBI Taxonomy" id="112090"/>
    <lineage>
        <taxon>Eukaryota</taxon>
        <taxon>Sar</taxon>
        <taxon>Stramenopiles</taxon>
        <taxon>Oomycota</taxon>
        <taxon>Saprolegniomycetes</taxon>
        <taxon>Saprolegniales</taxon>
        <taxon>Verrucalvaceae</taxon>
        <taxon>Aphanomyces</taxon>
    </lineage>
</organism>
<evidence type="ECO:0000313" key="4">
    <source>
        <dbReference type="Proteomes" id="UP000469452"/>
    </source>
</evidence>
<evidence type="ECO:0000256" key="1">
    <source>
        <dbReference type="SAM" id="MobiDB-lite"/>
    </source>
</evidence>
<comment type="caution">
    <text evidence="3">The sequence shown here is derived from an EMBL/GenBank/DDBJ whole genome shotgun (WGS) entry which is preliminary data.</text>
</comment>
<sequence length="149" mass="16432">VTVVPNMTADVRFRDNPLVLDGIKLRSFVGYPLVTSDGFIVGVLGVADTRPRENVTVRHVAQLKKLATHVSRVLEERSGYQPTGHQQQHHHVYDSAAPQAHSQTYNVATTQSTIHNTLLDLLKKTEATGKTLQQTQQSMLNATGRPPQS</sequence>
<gene>
    <name evidence="3" type="ORF">AaE_000897</name>
</gene>
<reference evidence="3 4" key="1">
    <citation type="submission" date="2019-06" db="EMBL/GenBank/DDBJ databases">
        <title>Genomics analysis of Aphanomyces spp. identifies a new class of oomycete effector associated with host adaptation.</title>
        <authorList>
            <person name="Gaulin E."/>
        </authorList>
    </citation>
    <scope>NUCLEOTIDE SEQUENCE [LARGE SCALE GENOMIC DNA]</scope>
    <source>
        <strain evidence="3 4">E</strain>
    </source>
</reference>
<dbReference type="PANTHER" id="PTHR43102">
    <property type="entry name" value="SLR1143 PROTEIN"/>
    <property type="match status" value="1"/>
</dbReference>
<dbReference type="EMBL" id="VJMI01001630">
    <property type="protein sequence ID" value="KAF0775403.1"/>
    <property type="molecule type" value="Genomic_DNA"/>
</dbReference>
<proteinExistence type="predicted"/>
<dbReference type="SUPFAM" id="SSF55781">
    <property type="entry name" value="GAF domain-like"/>
    <property type="match status" value="1"/>
</dbReference>
<dbReference type="Proteomes" id="UP000469452">
    <property type="component" value="Unassembled WGS sequence"/>
</dbReference>
<protein>
    <recommendedName>
        <fullName evidence="2">GAF domain-containing protein</fullName>
    </recommendedName>
</protein>
<feature type="domain" description="GAF" evidence="2">
    <location>
        <begin position="13"/>
        <end position="75"/>
    </location>
</feature>
<evidence type="ECO:0000313" key="3">
    <source>
        <dbReference type="EMBL" id="KAF0775403.1"/>
    </source>
</evidence>
<dbReference type="Gene3D" id="3.30.450.40">
    <property type="match status" value="1"/>
</dbReference>
<dbReference type="Pfam" id="PF13185">
    <property type="entry name" value="GAF_2"/>
    <property type="match status" value="1"/>
</dbReference>
<dbReference type="AlphaFoldDB" id="A0A6A5B079"/>
<name>A0A6A5B079_APHAT</name>